<organism evidence="3 4">
    <name type="scientific">Trichomonas vaginalis (strain ATCC PRA-98 / G3)</name>
    <dbReference type="NCBI Taxonomy" id="412133"/>
    <lineage>
        <taxon>Eukaryota</taxon>
        <taxon>Metamonada</taxon>
        <taxon>Parabasalia</taxon>
        <taxon>Trichomonadida</taxon>
        <taxon>Trichomonadidae</taxon>
        <taxon>Trichomonas</taxon>
    </lineage>
</organism>
<dbReference type="VEuPathDB" id="TrichDB:TVAG_093770"/>
<reference evidence="3" key="1">
    <citation type="submission" date="2006-10" db="EMBL/GenBank/DDBJ databases">
        <authorList>
            <person name="Amadeo P."/>
            <person name="Zhao Q."/>
            <person name="Wortman J."/>
            <person name="Fraser-Liggett C."/>
            <person name="Carlton J."/>
        </authorList>
    </citation>
    <scope>NUCLEOTIDE SEQUENCE</scope>
    <source>
        <strain evidence="3">G3</strain>
    </source>
</reference>
<dbReference type="SMR" id="A2DBK0"/>
<gene>
    <name evidence="3" type="ORF">TVAG_093770</name>
</gene>
<proteinExistence type="predicted"/>
<protein>
    <submittedName>
        <fullName evidence="3">Uncharacterized protein</fullName>
    </submittedName>
</protein>
<feature type="coiled-coil region" evidence="1">
    <location>
        <begin position="109"/>
        <end position="140"/>
    </location>
</feature>
<dbReference type="VEuPathDB" id="TrichDB:TVAGG3_0381970"/>
<name>A2DBK0_TRIV3</name>
<keyword evidence="1" id="KW-0175">Coiled coil</keyword>
<evidence type="ECO:0000313" key="4">
    <source>
        <dbReference type="Proteomes" id="UP000001542"/>
    </source>
</evidence>
<evidence type="ECO:0000256" key="2">
    <source>
        <dbReference type="SAM" id="MobiDB-lite"/>
    </source>
</evidence>
<keyword evidence="4" id="KW-1185">Reference proteome</keyword>
<evidence type="ECO:0000256" key="1">
    <source>
        <dbReference type="SAM" id="Coils"/>
    </source>
</evidence>
<feature type="compositionally biased region" description="Polar residues" evidence="2">
    <location>
        <begin position="17"/>
        <end position="28"/>
    </location>
</feature>
<sequence length="336" mass="39636">MSKTEVLLPGEKPQVKTPKNSDAGTNEINNSPENNLQEEEEESFEYFPEKKKEDKYSFKSRRSTRAEETEFEMIDRIRKEIAVAITSKNFKKSKQLNIELDKHIESIFVSRLNNELQKFNENVNNVIDVYLQEVRRLKKSTTFMLEPIRIQEDESFEALKANHLQLLTELETERQFEYMKNKDFKSGEEIHLEAMAQNLAKLKRYDEAQMLQKNADQLHKKNLNDKTQVTNRKFDVKEKKLFDRFRVDLNNLKDKSNKAEETVRTQIKELISLEEKKLNVKCKDLLKQSANNVSYGDGITDNISRERRVHTHTTLFNSLRKIIMERKLESVVNISN</sequence>
<dbReference type="RefSeq" id="XP_001583189.1">
    <property type="nucleotide sequence ID" value="XM_001583139.1"/>
</dbReference>
<dbReference type="KEGG" id="tva:5467757"/>
<feature type="region of interest" description="Disordered" evidence="2">
    <location>
        <begin position="1"/>
        <end position="53"/>
    </location>
</feature>
<reference evidence="3" key="2">
    <citation type="journal article" date="2007" name="Science">
        <title>Draft genome sequence of the sexually transmitted pathogen Trichomonas vaginalis.</title>
        <authorList>
            <person name="Carlton J.M."/>
            <person name="Hirt R.P."/>
            <person name="Silva J.C."/>
            <person name="Delcher A.L."/>
            <person name="Schatz M."/>
            <person name="Zhao Q."/>
            <person name="Wortman J.R."/>
            <person name="Bidwell S.L."/>
            <person name="Alsmark U.C.M."/>
            <person name="Besteiro S."/>
            <person name="Sicheritz-Ponten T."/>
            <person name="Noel C.J."/>
            <person name="Dacks J.B."/>
            <person name="Foster P.G."/>
            <person name="Simillion C."/>
            <person name="Van de Peer Y."/>
            <person name="Miranda-Saavedra D."/>
            <person name="Barton G.J."/>
            <person name="Westrop G.D."/>
            <person name="Mueller S."/>
            <person name="Dessi D."/>
            <person name="Fiori P.L."/>
            <person name="Ren Q."/>
            <person name="Paulsen I."/>
            <person name="Zhang H."/>
            <person name="Bastida-Corcuera F.D."/>
            <person name="Simoes-Barbosa A."/>
            <person name="Brown M.T."/>
            <person name="Hayes R.D."/>
            <person name="Mukherjee M."/>
            <person name="Okumura C.Y."/>
            <person name="Schneider R."/>
            <person name="Smith A.J."/>
            <person name="Vanacova S."/>
            <person name="Villalvazo M."/>
            <person name="Haas B.J."/>
            <person name="Pertea M."/>
            <person name="Feldblyum T.V."/>
            <person name="Utterback T.R."/>
            <person name="Shu C.L."/>
            <person name="Osoegawa K."/>
            <person name="de Jong P.J."/>
            <person name="Hrdy I."/>
            <person name="Horvathova L."/>
            <person name="Zubacova Z."/>
            <person name="Dolezal P."/>
            <person name="Malik S.B."/>
            <person name="Logsdon J.M. Jr."/>
            <person name="Henze K."/>
            <person name="Gupta A."/>
            <person name="Wang C.C."/>
            <person name="Dunne R.L."/>
            <person name="Upcroft J.A."/>
            <person name="Upcroft P."/>
            <person name="White O."/>
            <person name="Salzberg S.L."/>
            <person name="Tang P."/>
            <person name="Chiu C.-H."/>
            <person name="Lee Y.-S."/>
            <person name="Embley T.M."/>
            <person name="Coombs G.H."/>
            <person name="Mottram J.C."/>
            <person name="Tachezy J."/>
            <person name="Fraser-Liggett C.M."/>
            <person name="Johnson P.J."/>
        </authorList>
    </citation>
    <scope>NUCLEOTIDE SEQUENCE [LARGE SCALE GENOMIC DNA]</scope>
    <source>
        <strain evidence="3">G3</strain>
    </source>
</reference>
<dbReference type="InParanoid" id="A2DBK0"/>
<feature type="coiled-coil region" evidence="1">
    <location>
        <begin position="242"/>
        <end position="276"/>
    </location>
</feature>
<accession>A2DBK0</accession>
<dbReference type="EMBL" id="DS113185">
    <property type="protein sequence ID" value="EAY22203.1"/>
    <property type="molecule type" value="Genomic_DNA"/>
</dbReference>
<dbReference type="Proteomes" id="UP000001542">
    <property type="component" value="Unassembled WGS sequence"/>
</dbReference>
<dbReference type="AlphaFoldDB" id="A2DBK0"/>
<evidence type="ECO:0000313" key="3">
    <source>
        <dbReference type="EMBL" id="EAY22203.1"/>
    </source>
</evidence>